<keyword evidence="3" id="KW-0175">Coiled coil</keyword>
<feature type="region of interest" description="Disordered" evidence="4">
    <location>
        <begin position="802"/>
        <end position="825"/>
    </location>
</feature>
<feature type="region of interest" description="Disordered" evidence="4">
    <location>
        <begin position="457"/>
        <end position="518"/>
    </location>
</feature>
<dbReference type="SMART" id="SM00297">
    <property type="entry name" value="BROMO"/>
    <property type="match status" value="1"/>
</dbReference>
<feature type="region of interest" description="Disordered" evidence="4">
    <location>
        <begin position="74"/>
        <end position="95"/>
    </location>
</feature>
<dbReference type="InParanoid" id="A0A1W4XC19"/>
<name>A0A1W4XC19_AGRPL</name>
<dbReference type="Gene3D" id="1.20.920.10">
    <property type="entry name" value="Bromodomain-like"/>
    <property type="match status" value="1"/>
</dbReference>
<dbReference type="InterPro" id="IPR036427">
    <property type="entry name" value="Bromodomain-like_sf"/>
</dbReference>
<dbReference type="PANTHER" id="PTHR15398:SF4">
    <property type="entry name" value="BROMODOMAIN-CONTAINING PROTEIN 8 ISOFORM X1"/>
    <property type="match status" value="1"/>
</dbReference>
<evidence type="ECO:0000259" key="5">
    <source>
        <dbReference type="PROSITE" id="PS50014"/>
    </source>
</evidence>
<protein>
    <submittedName>
        <fullName evidence="7">Bromodomain-containing protein 8</fullName>
    </submittedName>
</protein>
<feature type="compositionally biased region" description="Low complexity" evidence="4">
    <location>
        <begin position="457"/>
        <end position="470"/>
    </location>
</feature>
<dbReference type="SUPFAM" id="SSF47370">
    <property type="entry name" value="Bromodomain"/>
    <property type="match status" value="1"/>
</dbReference>
<feature type="compositionally biased region" description="Low complexity" evidence="4">
    <location>
        <begin position="211"/>
        <end position="233"/>
    </location>
</feature>
<sequence length="972" mass="109904">MASIQERLQIKREPIDKWSIREQLCLASAVVRSGDQNWMSVSRALKPFGDSNRPSDWFHQKNCAAQYGSLLENVETPKRKKRNSSSETTVETPTESILRKLTKERLIELDKLLAEEKSEYKKLQEDMVLLQSGNVPEELLDQWCKEIDEEEKQREEDLQAHNRWLKEREKRKQEIERAWKPFSKGLTIIGQKRKATDSVDSLVEMDQSEDQQQTPQQPQTPTHDPSKPALSPLLTSLLKSPSHSQSVATSILHSAITSHSNSRNANSASNPTIASLLNSSACVSVSPGIQHLVSSAISQSPSSANAVTLSTSNLPETTAVDILEDAEDTLPNIKVEDIESTILSSDEPLPEIKNEEVEVIISDLIQNTDIVDNPEQHLQLDDNEDIITNLENELQELCEKEEMAEAARVAAAETSKTTTTTITTSEPILVPVVSSEINESSIPDAGSITSVTATISRSSSSNATPISSDAIQENPEASLSPVGVIETKIELGTPESQDNEETCESEKDEEREKESTQIDPFEFREEVEMTESIKPSSFSKHQEFKFSETKDEEKKTAKSFTDDVELGFQEEIKEIRKSTDEKHATEKHELYPGSVEIVEVVELEGEGIGTELNKKQIQDIVHSHKTSDTDISVHKDSENVNHGDKQTLKENCIQVKTETYSEDDENDLEVALQTEKSEKREKEQIPPITLIEPKREETFTPDFTNSFLDDLEVNKLDKMGKAKRDYSRTKKKEDKDFDILLAVEKAVNAHLEESEQVEDNSSENNFYGSEKKTDMKFKVKNENDRSNSPWTEEEDLQAIKMKRRSSATATPIDSIPNSPASSLLNEDDRDYRNWKKSVMLVYNRLATHKNASIFWKPITDDQAPGYHGLIHRPMDLHTIRKNIENGVIKTTSEFYRDVLLMFTNAIMFNKTNGTVYNMAKDMQQESLQPIKILMQAQQGIIPPKRETRTSESGNKRKRTGEENSRNKKRKDD</sequence>
<feature type="compositionally biased region" description="Low complexity" evidence="4">
    <location>
        <begin position="85"/>
        <end position="95"/>
    </location>
</feature>
<evidence type="ECO:0000313" key="7">
    <source>
        <dbReference type="RefSeq" id="XP_018333666.1"/>
    </source>
</evidence>
<feature type="compositionally biased region" description="Basic and acidic residues" evidence="4">
    <location>
        <begin position="959"/>
        <end position="972"/>
    </location>
</feature>
<proteinExistence type="predicted"/>
<dbReference type="InterPro" id="IPR037966">
    <property type="entry name" value="Brd8_Bromo_dom"/>
</dbReference>
<dbReference type="FunCoup" id="A0A1W4XC19">
    <property type="interactions" value="1863"/>
</dbReference>
<evidence type="ECO:0000256" key="1">
    <source>
        <dbReference type="ARBA" id="ARBA00023117"/>
    </source>
</evidence>
<organism evidence="6 7">
    <name type="scientific">Agrilus planipennis</name>
    <name type="common">Emerald ash borer</name>
    <name type="synonym">Agrilus marcopoli</name>
    <dbReference type="NCBI Taxonomy" id="224129"/>
    <lineage>
        <taxon>Eukaryota</taxon>
        <taxon>Metazoa</taxon>
        <taxon>Ecdysozoa</taxon>
        <taxon>Arthropoda</taxon>
        <taxon>Hexapoda</taxon>
        <taxon>Insecta</taxon>
        <taxon>Pterygota</taxon>
        <taxon>Neoptera</taxon>
        <taxon>Endopterygota</taxon>
        <taxon>Coleoptera</taxon>
        <taxon>Polyphaga</taxon>
        <taxon>Elateriformia</taxon>
        <taxon>Buprestoidea</taxon>
        <taxon>Buprestidae</taxon>
        <taxon>Agrilinae</taxon>
        <taxon>Agrilus</taxon>
    </lineage>
</organism>
<dbReference type="PROSITE" id="PS50014">
    <property type="entry name" value="BROMODOMAIN_2"/>
    <property type="match status" value="1"/>
</dbReference>
<keyword evidence="1 2" id="KW-0103">Bromodomain</keyword>
<evidence type="ECO:0000256" key="3">
    <source>
        <dbReference type="SAM" id="Coils"/>
    </source>
</evidence>
<dbReference type="GeneID" id="108742830"/>
<dbReference type="CTD" id="10902"/>
<dbReference type="STRING" id="224129.A0A1W4XC19"/>
<evidence type="ECO:0000256" key="4">
    <source>
        <dbReference type="SAM" id="MobiDB-lite"/>
    </source>
</evidence>
<evidence type="ECO:0000313" key="6">
    <source>
        <dbReference type="Proteomes" id="UP000192223"/>
    </source>
</evidence>
<feature type="domain" description="Bromo" evidence="5">
    <location>
        <begin position="846"/>
        <end position="916"/>
    </location>
</feature>
<feature type="compositionally biased region" description="Basic and acidic residues" evidence="4">
    <location>
        <begin position="504"/>
        <end position="518"/>
    </location>
</feature>
<dbReference type="PRINTS" id="PR00503">
    <property type="entry name" value="BROMODOMAIN"/>
</dbReference>
<feature type="coiled-coil region" evidence="3">
    <location>
        <begin position="380"/>
        <end position="407"/>
    </location>
</feature>
<gene>
    <name evidence="7" type="primary">LOC108742830</name>
</gene>
<dbReference type="RefSeq" id="XP_018333666.1">
    <property type="nucleotide sequence ID" value="XM_018478164.1"/>
</dbReference>
<dbReference type="InterPro" id="IPR001487">
    <property type="entry name" value="Bromodomain"/>
</dbReference>
<dbReference type="PANTHER" id="PTHR15398">
    <property type="entry name" value="BROMODOMAIN-CONTAINING PROTEIN 8"/>
    <property type="match status" value="1"/>
</dbReference>
<dbReference type="AlphaFoldDB" id="A0A1W4XC19"/>
<feature type="region of interest" description="Disordered" evidence="4">
    <location>
        <begin position="197"/>
        <end position="233"/>
    </location>
</feature>
<dbReference type="OrthoDB" id="1742084at2759"/>
<feature type="compositionally biased region" description="Polar residues" evidence="4">
    <location>
        <begin position="806"/>
        <end position="824"/>
    </location>
</feature>
<keyword evidence="6" id="KW-1185">Reference proteome</keyword>
<feature type="region of interest" description="Disordered" evidence="4">
    <location>
        <begin position="937"/>
        <end position="972"/>
    </location>
</feature>
<dbReference type="KEGG" id="apln:108742830"/>
<dbReference type="GO" id="GO:0035267">
    <property type="term" value="C:NuA4 histone acetyltransferase complex"/>
    <property type="evidence" value="ECO:0007669"/>
    <property type="project" value="TreeGrafter"/>
</dbReference>
<feature type="coiled-coil region" evidence="3">
    <location>
        <begin position="106"/>
        <end position="160"/>
    </location>
</feature>
<dbReference type="Proteomes" id="UP000192223">
    <property type="component" value="Unplaced"/>
</dbReference>
<dbReference type="CDD" id="cd05507">
    <property type="entry name" value="Bromo_brd8_like"/>
    <property type="match status" value="1"/>
</dbReference>
<dbReference type="Pfam" id="PF00439">
    <property type="entry name" value="Bromodomain"/>
    <property type="match status" value="1"/>
</dbReference>
<reference evidence="7" key="1">
    <citation type="submission" date="2025-08" db="UniProtKB">
        <authorList>
            <consortium name="RefSeq"/>
        </authorList>
    </citation>
    <scope>IDENTIFICATION</scope>
    <source>
        <tissue evidence="7">Entire body</tissue>
    </source>
</reference>
<evidence type="ECO:0000256" key="2">
    <source>
        <dbReference type="PROSITE-ProRule" id="PRU00035"/>
    </source>
</evidence>
<accession>A0A1W4XC19</accession>